<evidence type="ECO:0000313" key="2">
    <source>
        <dbReference type="EMBL" id="KAG2454630.1"/>
    </source>
</evidence>
<evidence type="ECO:0000313" key="3">
    <source>
        <dbReference type="Proteomes" id="UP000613740"/>
    </source>
</evidence>
<dbReference type="EMBL" id="JAEHOD010000001">
    <property type="protein sequence ID" value="KAG2454630.1"/>
    <property type="molecule type" value="Genomic_DNA"/>
</dbReference>
<reference evidence="2" key="1">
    <citation type="journal article" date="2020" name="bioRxiv">
        <title>Comparative genomics of Chlamydomonas.</title>
        <authorList>
            <person name="Craig R.J."/>
            <person name="Hasan A.R."/>
            <person name="Ness R.W."/>
            <person name="Keightley P.D."/>
        </authorList>
    </citation>
    <scope>NUCLEOTIDE SEQUENCE</scope>
    <source>
        <strain evidence="2">CCAP 11/173</strain>
    </source>
</reference>
<dbReference type="AlphaFoldDB" id="A0A835WVQ5"/>
<proteinExistence type="predicted"/>
<dbReference type="Proteomes" id="UP000613740">
    <property type="component" value="Unassembled WGS sequence"/>
</dbReference>
<accession>A0A835WVQ5</accession>
<dbReference type="SUPFAM" id="SSF58104">
    <property type="entry name" value="Methyl-accepting chemotaxis protein (MCP) signaling domain"/>
    <property type="match status" value="1"/>
</dbReference>
<organism evidence="2 3">
    <name type="scientific">Chlamydomonas schloesseri</name>
    <dbReference type="NCBI Taxonomy" id="2026947"/>
    <lineage>
        <taxon>Eukaryota</taxon>
        <taxon>Viridiplantae</taxon>
        <taxon>Chlorophyta</taxon>
        <taxon>core chlorophytes</taxon>
        <taxon>Chlorophyceae</taxon>
        <taxon>CS clade</taxon>
        <taxon>Chlamydomonadales</taxon>
        <taxon>Chlamydomonadaceae</taxon>
        <taxon>Chlamydomonas</taxon>
    </lineage>
</organism>
<evidence type="ECO:0000256" key="1">
    <source>
        <dbReference type="SAM" id="Coils"/>
    </source>
</evidence>
<comment type="caution">
    <text evidence="2">The sequence shown here is derived from an EMBL/GenBank/DDBJ whole genome shotgun (WGS) entry which is preliminary data.</text>
</comment>
<keyword evidence="3" id="KW-1185">Reference proteome</keyword>
<keyword evidence="1" id="KW-0175">Coiled coil</keyword>
<dbReference type="OrthoDB" id="10463010at2759"/>
<protein>
    <submittedName>
        <fullName evidence="2">Uncharacterized protein</fullName>
    </submittedName>
</protein>
<gene>
    <name evidence="2" type="ORF">HYH02_000471</name>
</gene>
<name>A0A835WVQ5_9CHLO</name>
<dbReference type="Gene3D" id="1.10.287.950">
    <property type="entry name" value="Methyl-accepting chemotaxis protein"/>
    <property type="match status" value="1"/>
</dbReference>
<feature type="coiled-coil region" evidence="1">
    <location>
        <begin position="130"/>
        <end position="192"/>
    </location>
</feature>
<sequence length="200" mass="21106">MAAQPFIGSFVFPVGGNIVLKHGGAVDPAAVTPTLKADVLLVYHQILALKAAHPNAVSGEVVVKVAENAQLAMSAGVDGRDVDRARFEGMFKDFKAELMGAVKETTDCVKKLEGSVQRLEGGQQQLNASVQQLEAGQQQLNASVQQLEAGQQQLNASVQQLEAGQQQLNASVQQLEAGQQQLNASVQRLEAQVAASSHNA</sequence>